<name>A0ABT9LSU3_9BACL</name>
<dbReference type="NCBIfam" id="NF041359">
    <property type="entry name" value="GntG_guanitoxin"/>
    <property type="match status" value="1"/>
</dbReference>
<dbReference type="CDD" id="cd06502">
    <property type="entry name" value="TA_like"/>
    <property type="match status" value="1"/>
</dbReference>
<dbReference type="SUPFAM" id="SSF53383">
    <property type="entry name" value="PLP-dependent transferases"/>
    <property type="match status" value="1"/>
</dbReference>
<dbReference type="InterPro" id="IPR015422">
    <property type="entry name" value="PyrdxlP-dep_Trfase_small"/>
</dbReference>
<evidence type="ECO:0000313" key="6">
    <source>
        <dbReference type="Proteomes" id="UP001229209"/>
    </source>
</evidence>
<dbReference type="InterPro" id="IPR015421">
    <property type="entry name" value="PyrdxlP-dep_Trfase_major"/>
</dbReference>
<comment type="similarity">
    <text evidence="2">Belongs to the threonine aldolase family.</text>
</comment>
<keyword evidence="3" id="KW-0663">Pyridoxal phosphate</keyword>
<dbReference type="PIRSF" id="PIRSF017617">
    <property type="entry name" value="Thr_aldolase"/>
    <property type="match status" value="1"/>
</dbReference>
<sequence>MMATIIDLRSDTVTKPTDEMREAMLRAEVGDDVYGEDPTVTQLQEMAAEMLGKEAALFVTSGTQGNQVAIAAQAGRGEEIIAEAESHIFYYEAGAVAAIAGAQLRQLPGTRGSLLPESVEAAVRPLDIHQPPTRLICLENTHNRAGGAILPLAHLQGVAKVAERYGISVHMDGARLFNAAVALGIPIREIAQYADTVQVCLSKGLAAPIGSIVAGSTKFIEEARVWRKRLGGGMRQAGVIAAPGMIALQTMVERLAVDHENAKRLANGLKNLPGLRVDVESVETNIVLVQVEEHFPISAEELIRKLAALGVRVSQFGAQTIRMVTHKDVLEEDIEDVIERVTNCLGAISP</sequence>
<evidence type="ECO:0000313" key="5">
    <source>
        <dbReference type="EMBL" id="MDP9727335.1"/>
    </source>
</evidence>
<organism evidence="5 6">
    <name type="scientific">Alicyclobacillus tolerans</name>
    <dbReference type="NCBI Taxonomy" id="90970"/>
    <lineage>
        <taxon>Bacteria</taxon>
        <taxon>Bacillati</taxon>
        <taxon>Bacillota</taxon>
        <taxon>Bacilli</taxon>
        <taxon>Bacillales</taxon>
        <taxon>Alicyclobacillaceae</taxon>
        <taxon>Alicyclobacillus</taxon>
    </lineage>
</organism>
<comment type="caution">
    <text evidence="5">The sequence shown here is derived from an EMBL/GenBank/DDBJ whole genome shotgun (WGS) entry which is preliminary data.</text>
</comment>
<evidence type="ECO:0000259" key="4">
    <source>
        <dbReference type="Pfam" id="PF01212"/>
    </source>
</evidence>
<comment type="cofactor">
    <cofactor evidence="1">
        <name>pyridoxal 5'-phosphate</name>
        <dbReference type="ChEBI" id="CHEBI:597326"/>
    </cofactor>
</comment>
<dbReference type="InterPro" id="IPR015424">
    <property type="entry name" value="PyrdxlP-dep_Trfase"/>
</dbReference>
<keyword evidence="6" id="KW-1185">Reference proteome</keyword>
<reference evidence="5 6" key="1">
    <citation type="submission" date="2023-07" db="EMBL/GenBank/DDBJ databases">
        <title>Genomic Encyclopedia of Type Strains, Phase IV (KMG-IV): sequencing the most valuable type-strain genomes for metagenomic binning, comparative biology and taxonomic classification.</title>
        <authorList>
            <person name="Goeker M."/>
        </authorList>
    </citation>
    <scope>NUCLEOTIDE SEQUENCE [LARGE SCALE GENOMIC DNA]</scope>
    <source>
        <strain evidence="5 6">DSM 25924</strain>
    </source>
</reference>
<dbReference type="Gene3D" id="3.90.1150.10">
    <property type="entry name" value="Aspartate Aminotransferase, domain 1"/>
    <property type="match status" value="1"/>
</dbReference>
<dbReference type="Pfam" id="PF01212">
    <property type="entry name" value="Beta_elim_lyase"/>
    <property type="match status" value="1"/>
</dbReference>
<dbReference type="NCBIfam" id="NF007825">
    <property type="entry name" value="PRK10534.1"/>
    <property type="match status" value="1"/>
</dbReference>
<feature type="domain" description="Aromatic amino acid beta-eliminating lyase/threonine aldolase" evidence="4">
    <location>
        <begin position="7"/>
        <end position="290"/>
    </location>
</feature>
<proteinExistence type="inferred from homology"/>
<evidence type="ECO:0000256" key="2">
    <source>
        <dbReference type="ARBA" id="ARBA00006966"/>
    </source>
</evidence>
<dbReference type="PANTHER" id="PTHR48097:SF9">
    <property type="entry name" value="L-THREONINE ALDOLASE"/>
    <property type="match status" value="1"/>
</dbReference>
<accession>A0ABT9LSU3</accession>
<protein>
    <submittedName>
        <fullName evidence="5">Threonine aldolase</fullName>
        <ecNumber evidence="5">4.1.2.5</ecNumber>
    </submittedName>
</protein>
<dbReference type="InterPro" id="IPR023603">
    <property type="entry name" value="Low_specificity_L-TA-like"/>
</dbReference>
<dbReference type="PANTHER" id="PTHR48097">
    <property type="entry name" value="L-THREONINE ALDOLASE-RELATED"/>
    <property type="match status" value="1"/>
</dbReference>
<dbReference type="Proteomes" id="UP001229209">
    <property type="component" value="Unassembled WGS sequence"/>
</dbReference>
<dbReference type="InterPro" id="IPR001597">
    <property type="entry name" value="ArAA_b-elim_lyase/Thr_aldolase"/>
</dbReference>
<gene>
    <name evidence="5" type="ORF">J2S04_000257</name>
</gene>
<dbReference type="EMBL" id="JAURUO010000001">
    <property type="protein sequence ID" value="MDP9727335.1"/>
    <property type="molecule type" value="Genomic_DNA"/>
</dbReference>
<dbReference type="Gene3D" id="3.40.640.10">
    <property type="entry name" value="Type I PLP-dependent aspartate aminotransferase-like (Major domain)"/>
    <property type="match status" value="1"/>
</dbReference>
<evidence type="ECO:0000256" key="1">
    <source>
        <dbReference type="ARBA" id="ARBA00001933"/>
    </source>
</evidence>
<dbReference type="GO" id="GO:0004793">
    <property type="term" value="F:threonine aldolase activity"/>
    <property type="evidence" value="ECO:0007669"/>
    <property type="project" value="UniProtKB-EC"/>
</dbReference>
<dbReference type="EC" id="4.1.2.5" evidence="5"/>
<evidence type="ECO:0000256" key="3">
    <source>
        <dbReference type="ARBA" id="ARBA00022898"/>
    </source>
</evidence>
<keyword evidence="5" id="KW-0456">Lyase</keyword>